<keyword evidence="1" id="KW-1133">Transmembrane helix</keyword>
<comment type="caution">
    <text evidence="2">The sequence shown here is derived from an EMBL/GenBank/DDBJ whole genome shotgun (WGS) entry which is preliminary data.</text>
</comment>
<dbReference type="EMBL" id="BAAAQK010000019">
    <property type="protein sequence ID" value="GAA1864471.1"/>
    <property type="molecule type" value="Genomic_DNA"/>
</dbReference>
<dbReference type="Pfam" id="PF08592">
    <property type="entry name" value="Anthrone_oxy"/>
    <property type="match status" value="1"/>
</dbReference>
<evidence type="ECO:0000313" key="2">
    <source>
        <dbReference type="EMBL" id="GAA1864471.1"/>
    </source>
</evidence>
<proteinExistence type="predicted"/>
<name>A0ABN2NES5_9PSEU</name>
<dbReference type="InterPro" id="IPR013901">
    <property type="entry name" value="Anthrone_oxy"/>
</dbReference>
<reference evidence="2 3" key="1">
    <citation type="journal article" date="2019" name="Int. J. Syst. Evol. Microbiol.">
        <title>The Global Catalogue of Microorganisms (GCM) 10K type strain sequencing project: providing services to taxonomists for standard genome sequencing and annotation.</title>
        <authorList>
            <consortium name="The Broad Institute Genomics Platform"/>
            <consortium name="The Broad Institute Genome Sequencing Center for Infectious Disease"/>
            <person name="Wu L."/>
            <person name="Ma J."/>
        </authorList>
    </citation>
    <scope>NUCLEOTIDE SEQUENCE [LARGE SCALE GENOMIC DNA]</scope>
    <source>
        <strain evidence="2 3">JCM 16009</strain>
    </source>
</reference>
<evidence type="ECO:0000313" key="3">
    <source>
        <dbReference type="Proteomes" id="UP001500449"/>
    </source>
</evidence>
<keyword evidence="1" id="KW-0812">Transmembrane</keyword>
<keyword evidence="3" id="KW-1185">Reference proteome</keyword>
<sequence length="149" mass="14988">MSTTTVVAAVTALGAGSLGGLFLAFSTAVLPGLVRRPAEQAAAAMREINRAIVNPVFLLVFAGTALTSAATVVLGLLDGRPLLAIGAGLTLLGAHVITAARNIPLNDALDRAQGAAAWEAFAGPWNRAHRVRTLLTIAGAAVLTAGLVS</sequence>
<evidence type="ECO:0000256" key="1">
    <source>
        <dbReference type="SAM" id="Phobius"/>
    </source>
</evidence>
<dbReference type="RefSeq" id="WP_344422093.1">
    <property type="nucleotide sequence ID" value="NZ_BAAAQK010000019.1"/>
</dbReference>
<protein>
    <submittedName>
        <fullName evidence="2">DUF1772 domain-containing protein</fullName>
    </submittedName>
</protein>
<gene>
    <name evidence="2" type="ORF">GCM10009836_51020</name>
</gene>
<feature type="transmembrane region" description="Helical" evidence="1">
    <location>
        <begin position="6"/>
        <end position="30"/>
    </location>
</feature>
<feature type="transmembrane region" description="Helical" evidence="1">
    <location>
        <begin position="82"/>
        <end position="103"/>
    </location>
</feature>
<organism evidence="2 3">
    <name type="scientific">Pseudonocardia ailaonensis</name>
    <dbReference type="NCBI Taxonomy" id="367279"/>
    <lineage>
        <taxon>Bacteria</taxon>
        <taxon>Bacillati</taxon>
        <taxon>Actinomycetota</taxon>
        <taxon>Actinomycetes</taxon>
        <taxon>Pseudonocardiales</taxon>
        <taxon>Pseudonocardiaceae</taxon>
        <taxon>Pseudonocardia</taxon>
    </lineage>
</organism>
<dbReference type="Proteomes" id="UP001500449">
    <property type="component" value="Unassembled WGS sequence"/>
</dbReference>
<accession>A0ABN2NES5</accession>
<keyword evidence="1" id="KW-0472">Membrane</keyword>
<feature type="transmembrane region" description="Helical" evidence="1">
    <location>
        <begin position="51"/>
        <end position="76"/>
    </location>
</feature>